<evidence type="ECO:0000313" key="3">
    <source>
        <dbReference type="Proteomes" id="UP000035682"/>
    </source>
</evidence>
<reference evidence="4" key="2">
    <citation type="submission" date="2020-12" db="UniProtKB">
        <authorList>
            <consortium name="WormBaseParasite"/>
        </authorList>
    </citation>
    <scope>IDENTIFICATION</scope>
</reference>
<gene>
    <name evidence="2 4 5" type="ORF">SRAE_1000301200</name>
</gene>
<dbReference type="Proteomes" id="UP000035682">
    <property type="component" value="Unplaced"/>
</dbReference>
<protein>
    <submittedName>
        <fullName evidence="4">Cystatin domain-containing protein</fullName>
    </submittedName>
</protein>
<name>A0A090L9G6_STRRB</name>
<dbReference type="WBParaSite" id="SRAE_1000301200.1">
    <property type="protein sequence ID" value="SRAE_1000301200.1"/>
    <property type="gene ID" value="WBGene00259629"/>
</dbReference>
<dbReference type="CTD" id="36377124"/>
<feature type="signal peptide" evidence="1">
    <location>
        <begin position="1"/>
        <end position="19"/>
    </location>
</feature>
<dbReference type="Gene3D" id="3.10.450.10">
    <property type="match status" value="1"/>
</dbReference>
<proteinExistence type="predicted"/>
<keyword evidence="3" id="KW-1185">Reference proteome</keyword>
<evidence type="ECO:0000256" key="1">
    <source>
        <dbReference type="SAM" id="SignalP"/>
    </source>
</evidence>
<evidence type="ECO:0000313" key="4">
    <source>
        <dbReference type="WBParaSite" id="SRAE_1000301200.1"/>
    </source>
</evidence>
<feature type="chain" id="PRO_5015030552" evidence="1">
    <location>
        <begin position="20"/>
        <end position="118"/>
    </location>
</feature>
<keyword evidence="1" id="KW-0732">Signal</keyword>
<accession>A0A090L9G6</accession>
<dbReference type="GeneID" id="36377124"/>
<reference evidence="2 3" key="1">
    <citation type="submission" date="2014-09" db="EMBL/GenBank/DDBJ databases">
        <authorList>
            <person name="Martin A.A."/>
        </authorList>
    </citation>
    <scope>NUCLEOTIDE SEQUENCE</scope>
    <source>
        <strain evidence="3">ED321</strain>
        <strain evidence="2">ED321 Heterogonic</strain>
    </source>
</reference>
<dbReference type="RefSeq" id="XP_024503959.1">
    <property type="nucleotide sequence ID" value="XM_024650154.1"/>
</dbReference>
<sequence>MKSFIGVILLSYVFLLIYSKHIVGSYDYEQHDTNNETAYKAANFCLEYYNKQNNESYILTKVEFAINETFAPNSYINLYFNGKKTNSNKEVEFQAIYQPRKNREPKCNIVLIDTSGVT</sequence>
<dbReference type="EMBL" id="LN609528">
    <property type="protein sequence ID" value="CEF64758.1"/>
    <property type="molecule type" value="Genomic_DNA"/>
</dbReference>
<evidence type="ECO:0000313" key="2">
    <source>
        <dbReference type="EMBL" id="CEF64758.1"/>
    </source>
</evidence>
<dbReference type="AlphaFoldDB" id="A0A090L9G6"/>
<evidence type="ECO:0000313" key="5">
    <source>
        <dbReference type="WormBase" id="SRAE_1000301200"/>
    </source>
</evidence>
<organism evidence="2">
    <name type="scientific">Strongyloides ratti</name>
    <name type="common">Parasitic roundworm</name>
    <dbReference type="NCBI Taxonomy" id="34506"/>
    <lineage>
        <taxon>Eukaryota</taxon>
        <taxon>Metazoa</taxon>
        <taxon>Ecdysozoa</taxon>
        <taxon>Nematoda</taxon>
        <taxon>Chromadorea</taxon>
        <taxon>Rhabditida</taxon>
        <taxon>Tylenchina</taxon>
        <taxon>Panagrolaimomorpha</taxon>
        <taxon>Strongyloidoidea</taxon>
        <taxon>Strongyloididae</taxon>
        <taxon>Strongyloides</taxon>
    </lineage>
</organism>
<dbReference type="WormBase" id="SRAE_1000301200">
    <property type="protein sequence ID" value="SRP02022"/>
    <property type="gene ID" value="WBGene00259629"/>
</dbReference>